<comment type="caution">
    <text evidence="1">The sequence shown here is derived from an EMBL/GenBank/DDBJ whole genome shotgun (WGS) entry which is preliminary data.</text>
</comment>
<evidence type="ECO:0000313" key="2">
    <source>
        <dbReference type="Proteomes" id="UP001501578"/>
    </source>
</evidence>
<protein>
    <submittedName>
        <fullName evidence="1">Uncharacterized protein</fullName>
    </submittedName>
</protein>
<evidence type="ECO:0000313" key="1">
    <source>
        <dbReference type="EMBL" id="GAA0950679.1"/>
    </source>
</evidence>
<organism evidence="1 2">
    <name type="scientific">Nonomuraea longicatena</name>
    <dbReference type="NCBI Taxonomy" id="83682"/>
    <lineage>
        <taxon>Bacteria</taxon>
        <taxon>Bacillati</taxon>
        <taxon>Actinomycetota</taxon>
        <taxon>Actinomycetes</taxon>
        <taxon>Streptosporangiales</taxon>
        <taxon>Streptosporangiaceae</taxon>
        <taxon>Nonomuraea</taxon>
    </lineage>
</organism>
<name>A0ABN1R1Y9_9ACTN</name>
<gene>
    <name evidence="1" type="ORF">GCM10009560_70380</name>
</gene>
<accession>A0ABN1R1Y9</accession>
<sequence>MSTKLQVPYITAWSEETMDHGLGFVWADEADGLRLTYGDPHPGDWSLGVLWMRQGLTGGGKPEWKRVNALRQRRCMLRKLCQVCGGSAVDQVTGRTWWLLADEADQGPPAAGYTNAPPTCLPCIPDSLTLCPHLRRGSAVYTVGDAQPYGVIADLFAPSGGKKIAHVQRSATLQLDEFRKLQHALAKQLLVVLDDLIPYPGIPRVPESLPTEDPCLRLRSVSGGDTPVVSRRPGAL</sequence>
<keyword evidence="2" id="KW-1185">Reference proteome</keyword>
<reference evidence="1 2" key="1">
    <citation type="journal article" date="2019" name="Int. J. Syst. Evol. Microbiol.">
        <title>The Global Catalogue of Microorganisms (GCM) 10K type strain sequencing project: providing services to taxonomists for standard genome sequencing and annotation.</title>
        <authorList>
            <consortium name="The Broad Institute Genomics Platform"/>
            <consortium name="The Broad Institute Genome Sequencing Center for Infectious Disease"/>
            <person name="Wu L."/>
            <person name="Ma J."/>
        </authorList>
    </citation>
    <scope>NUCLEOTIDE SEQUENCE [LARGE SCALE GENOMIC DNA]</scope>
    <source>
        <strain evidence="1 2">JCM 11136</strain>
    </source>
</reference>
<dbReference type="EMBL" id="BAAAHQ010000047">
    <property type="protein sequence ID" value="GAA0950679.1"/>
    <property type="molecule type" value="Genomic_DNA"/>
</dbReference>
<dbReference type="Proteomes" id="UP001501578">
    <property type="component" value="Unassembled WGS sequence"/>
</dbReference>
<proteinExistence type="predicted"/>